<keyword evidence="6" id="KW-1185">Reference proteome</keyword>
<dbReference type="InterPro" id="IPR029058">
    <property type="entry name" value="AB_hydrolase_fold"/>
</dbReference>
<reference evidence="5" key="1">
    <citation type="submission" date="2021-10" db="EMBL/GenBank/DDBJ databases">
        <authorList>
            <person name="Piombo E."/>
        </authorList>
    </citation>
    <scope>NUCLEOTIDE SEQUENCE</scope>
</reference>
<evidence type="ECO:0000256" key="1">
    <source>
        <dbReference type="ARBA" id="ARBA00005964"/>
    </source>
</evidence>
<sequence length="287" mass="31289">MPPGKLNNQRAAVEWVRDNIPSFGGNPKKITLWGQSTGAASIVLYDLAYPSDPIAHGFIEDYGSVYLLLCSDDNVSAKSFSPLAKAMNCSGAPDHELSCLRNFAAPIIQSYLDVTEEIEFSPVKDNITVFQNNKARYAAKQYAQVPIIAGANVHEETDAFLCLSDQGIKYRAAATSQPIFFYHYHGNSSNIAPIPSAGAYHSSELPLIMGTFNDINGLGPEFQTEISRTLQDPWLAFTTDPTQGLVASGWEPYPSAVIFGDTTKEQVFQSVQVSEVPGWNECLPVDA</sequence>
<feature type="domain" description="Carboxylesterase type B" evidence="4">
    <location>
        <begin position="9"/>
        <end position="157"/>
    </location>
</feature>
<dbReference type="OrthoDB" id="408631at2759"/>
<dbReference type="EC" id="3.1.1.-" evidence="3"/>
<comment type="caution">
    <text evidence="5">The sequence shown here is derived from an EMBL/GenBank/DDBJ whole genome shotgun (WGS) entry which is preliminary data.</text>
</comment>
<dbReference type="Gene3D" id="3.40.50.1820">
    <property type="entry name" value="alpha/beta hydrolase"/>
    <property type="match status" value="2"/>
</dbReference>
<comment type="similarity">
    <text evidence="1 3">Belongs to the type-B carboxylesterase/lipase family.</text>
</comment>
<dbReference type="InterPro" id="IPR050309">
    <property type="entry name" value="Type-B_Carboxylest/Lipase"/>
</dbReference>
<dbReference type="GO" id="GO:0016787">
    <property type="term" value="F:hydrolase activity"/>
    <property type="evidence" value="ECO:0007669"/>
    <property type="project" value="UniProtKB-KW"/>
</dbReference>
<keyword evidence="2 3" id="KW-0378">Hydrolase</keyword>
<dbReference type="Proteomes" id="UP000696573">
    <property type="component" value="Unassembled WGS sequence"/>
</dbReference>
<dbReference type="InterPro" id="IPR002018">
    <property type="entry name" value="CarbesteraseB"/>
</dbReference>
<name>A0A9N9VKJ7_9HYPO</name>
<evidence type="ECO:0000313" key="6">
    <source>
        <dbReference type="Proteomes" id="UP000696573"/>
    </source>
</evidence>
<evidence type="ECO:0000256" key="2">
    <source>
        <dbReference type="ARBA" id="ARBA00022801"/>
    </source>
</evidence>
<evidence type="ECO:0000313" key="5">
    <source>
        <dbReference type="EMBL" id="CAH0025094.1"/>
    </source>
</evidence>
<dbReference type="InterPro" id="IPR019826">
    <property type="entry name" value="Carboxylesterase_B_AS"/>
</dbReference>
<proteinExistence type="inferred from homology"/>
<dbReference type="EMBL" id="CABFNQ020000702">
    <property type="protein sequence ID" value="CAH0025094.1"/>
    <property type="molecule type" value="Genomic_DNA"/>
</dbReference>
<accession>A0A9N9VKJ7</accession>
<organism evidence="5 6">
    <name type="scientific">Clonostachys rhizophaga</name>
    <dbReference type="NCBI Taxonomy" id="160324"/>
    <lineage>
        <taxon>Eukaryota</taxon>
        <taxon>Fungi</taxon>
        <taxon>Dikarya</taxon>
        <taxon>Ascomycota</taxon>
        <taxon>Pezizomycotina</taxon>
        <taxon>Sordariomycetes</taxon>
        <taxon>Hypocreomycetidae</taxon>
        <taxon>Hypocreales</taxon>
        <taxon>Bionectriaceae</taxon>
        <taxon>Clonostachys</taxon>
    </lineage>
</organism>
<dbReference type="SUPFAM" id="SSF53474">
    <property type="entry name" value="alpha/beta-Hydrolases"/>
    <property type="match status" value="1"/>
</dbReference>
<dbReference type="AlphaFoldDB" id="A0A9N9VKJ7"/>
<evidence type="ECO:0000259" key="4">
    <source>
        <dbReference type="Pfam" id="PF00135"/>
    </source>
</evidence>
<dbReference type="PROSITE" id="PS00122">
    <property type="entry name" value="CARBOXYLESTERASE_B_1"/>
    <property type="match status" value="1"/>
</dbReference>
<protein>
    <recommendedName>
        <fullName evidence="3">Carboxylic ester hydrolase</fullName>
        <ecNumber evidence="3">3.1.1.-</ecNumber>
    </recommendedName>
</protein>
<dbReference type="Pfam" id="PF00135">
    <property type="entry name" value="COesterase"/>
    <property type="match status" value="1"/>
</dbReference>
<gene>
    <name evidence="5" type="ORF">CRHIZ90672A_00005244</name>
</gene>
<evidence type="ECO:0000256" key="3">
    <source>
        <dbReference type="RuleBase" id="RU361235"/>
    </source>
</evidence>
<dbReference type="PANTHER" id="PTHR11559">
    <property type="entry name" value="CARBOXYLESTERASE"/>
    <property type="match status" value="1"/>
</dbReference>